<dbReference type="HOGENOM" id="CLU_018415_0_0_1"/>
<evidence type="ECO:0000313" key="4">
    <source>
        <dbReference type="Proteomes" id="UP000030746"/>
    </source>
</evidence>
<dbReference type="Proteomes" id="UP000030746">
    <property type="component" value="Unassembled WGS sequence"/>
</dbReference>
<dbReference type="GO" id="GO:0098662">
    <property type="term" value="P:inorganic cation transmembrane transport"/>
    <property type="evidence" value="ECO:0007669"/>
    <property type="project" value="TreeGrafter"/>
</dbReference>
<feature type="transmembrane region" description="Helical" evidence="2">
    <location>
        <begin position="41"/>
        <end position="61"/>
    </location>
</feature>
<gene>
    <name evidence="3" type="ORF">LOTGIDRAFT_137052</name>
</gene>
<dbReference type="AlphaFoldDB" id="V4BC36"/>
<feature type="transmembrane region" description="Helical" evidence="2">
    <location>
        <begin position="287"/>
        <end position="305"/>
    </location>
</feature>
<dbReference type="OMA" id="ITHSILW"/>
<reference evidence="3 4" key="1">
    <citation type="journal article" date="2013" name="Nature">
        <title>Insights into bilaterian evolution from three spiralian genomes.</title>
        <authorList>
            <person name="Simakov O."/>
            <person name="Marletaz F."/>
            <person name="Cho S.J."/>
            <person name="Edsinger-Gonzales E."/>
            <person name="Havlak P."/>
            <person name="Hellsten U."/>
            <person name="Kuo D.H."/>
            <person name="Larsson T."/>
            <person name="Lv J."/>
            <person name="Arendt D."/>
            <person name="Savage R."/>
            <person name="Osoegawa K."/>
            <person name="de Jong P."/>
            <person name="Grimwood J."/>
            <person name="Chapman J.A."/>
            <person name="Shapiro H."/>
            <person name="Aerts A."/>
            <person name="Otillar R.P."/>
            <person name="Terry A.Y."/>
            <person name="Boore J.L."/>
            <person name="Grigoriev I.V."/>
            <person name="Lindberg D.R."/>
            <person name="Seaver E.C."/>
            <person name="Weisblat D.A."/>
            <person name="Putnam N.H."/>
            <person name="Rokhsar D.S."/>
        </authorList>
    </citation>
    <scope>NUCLEOTIDE SEQUENCE [LARGE SCALE GENOMIC DNA]</scope>
</reference>
<evidence type="ECO:0000256" key="2">
    <source>
        <dbReference type="SAM" id="Phobius"/>
    </source>
</evidence>
<proteinExistence type="inferred from homology"/>
<protein>
    <submittedName>
        <fullName evidence="3">Uncharacterized protein</fullName>
    </submittedName>
</protein>
<dbReference type="EMBL" id="KB199929">
    <property type="protein sequence ID" value="ESP03667.1"/>
    <property type="molecule type" value="Genomic_DNA"/>
</dbReference>
<organism evidence="3 4">
    <name type="scientific">Lottia gigantea</name>
    <name type="common">Giant owl limpet</name>
    <dbReference type="NCBI Taxonomy" id="225164"/>
    <lineage>
        <taxon>Eukaryota</taxon>
        <taxon>Metazoa</taxon>
        <taxon>Spiralia</taxon>
        <taxon>Lophotrochozoa</taxon>
        <taxon>Mollusca</taxon>
        <taxon>Gastropoda</taxon>
        <taxon>Patellogastropoda</taxon>
        <taxon>Lottioidea</taxon>
        <taxon>Lottiidae</taxon>
        <taxon>Lottia</taxon>
    </lineage>
</organism>
<evidence type="ECO:0000256" key="1">
    <source>
        <dbReference type="ARBA" id="ARBA00007367"/>
    </source>
</evidence>
<sequence>MSSKKEKFLRLFRPVLKEYNPGVKEKNRFLWCIMCPFSGKLAMWITKIIAALTIWGTFWAITGDEALPGGNFFGLLVLIYGCVIAAAFINFTPFPPLLGMMLVGFCLRNSPVLDKATHIDKTWAATLRTIALVVILVKAGTGLDPSALKKVKWMAIRLAFVPSLVEAVAAALVARFALGFPWIWSFVGGFVLSAVSPAVVVPCMIGVQEKGFGVDEGIPTLCIAACSLNDVFSISGFGVTLGIAFSNADLVYNIFHGPLEIVIGISVGTAIGVLLWYLPHKASKNLLLYRFILIISLGMFLTFGFRVVKYPGAGALGTLAMSFVAGMGWRKRGWETNYAIKPVLAKCWQVFQPLLFGLIGSAVSIENLQSGDVGKCNK</sequence>
<feature type="transmembrane region" description="Helical" evidence="2">
    <location>
        <begin position="183"/>
        <end position="207"/>
    </location>
</feature>
<dbReference type="Gene3D" id="1.20.1530.20">
    <property type="match status" value="1"/>
</dbReference>
<dbReference type="KEGG" id="lgi:LOTGIDRAFT_137052"/>
<dbReference type="OrthoDB" id="423807at2759"/>
<dbReference type="InterPro" id="IPR051843">
    <property type="entry name" value="CPA1_transporter"/>
</dbReference>
<keyword evidence="2" id="KW-0812">Transmembrane</keyword>
<evidence type="ECO:0000313" key="3">
    <source>
        <dbReference type="EMBL" id="ESP03667.1"/>
    </source>
</evidence>
<accession>V4BC36</accession>
<dbReference type="CTD" id="20233871"/>
<feature type="transmembrane region" description="Helical" evidence="2">
    <location>
        <begin position="257"/>
        <end position="278"/>
    </location>
</feature>
<dbReference type="PANTHER" id="PTHR31102">
    <property type="match status" value="1"/>
</dbReference>
<dbReference type="InterPro" id="IPR038770">
    <property type="entry name" value="Na+/solute_symporter_sf"/>
</dbReference>
<keyword evidence="2" id="KW-0472">Membrane</keyword>
<feature type="transmembrane region" description="Helical" evidence="2">
    <location>
        <begin position="158"/>
        <end position="177"/>
    </location>
</feature>
<feature type="transmembrane region" description="Helical" evidence="2">
    <location>
        <begin position="219"/>
        <end position="245"/>
    </location>
</feature>
<feature type="transmembrane region" description="Helical" evidence="2">
    <location>
        <begin position="311"/>
        <end position="329"/>
    </location>
</feature>
<keyword evidence="2" id="KW-1133">Transmembrane helix</keyword>
<name>V4BC36_LOTGI</name>
<dbReference type="RefSeq" id="XP_009045641.1">
    <property type="nucleotide sequence ID" value="XM_009047393.1"/>
</dbReference>
<comment type="similarity">
    <text evidence="1">Belongs to the monovalent cation:proton antiporter 1 (CPA1) transporter (TC 2.A.36) family.</text>
</comment>
<feature type="transmembrane region" description="Helical" evidence="2">
    <location>
        <begin position="73"/>
        <end position="91"/>
    </location>
</feature>
<dbReference type="PANTHER" id="PTHR31102:SF1">
    <property type="entry name" value="CATION_H+ EXCHANGER DOMAIN-CONTAINING PROTEIN"/>
    <property type="match status" value="1"/>
</dbReference>
<keyword evidence="4" id="KW-1185">Reference proteome</keyword>
<dbReference type="GeneID" id="20233871"/>